<protein>
    <submittedName>
        <fullName evidence="2">Uncharacterized protein</fullName>
    </submittedName>
</protein>
<keyword evidence="3" id="KW-1185">Reference proteome</keyword>
<keyword evidence="1" id="KW-0732">Signal</keyword>
<name>A0ABY8VBH6_9FLAO</name>
<proteinExistence type="predicted"/>
<feature type="chain" id="PRO_5046369727" evidence="1">
    <location>
        <begin position="19"/>
        <end position="138"/>
    </location>
</feature>
<feature type="signal peptide" evidence="1">
    <location>
        <begin position="1"/>
        <end position="18"/>
    </location>
</feature>
<evidence type="ECO:0000313" key="3">
    <source>
        <dbReference type="Proteomes" id="UP001223501"/>
    </source>
</evidence>
<gene>
    <name evidence="2" type="ORF">OBA43_05985</name>
</gene>
<reference evidence="2 3" key="1">
    <citation type="submission" date="2022-09" db="EMBL/GenBank/DDBJ databases">
        <title>Whole genome sequencing analysis of tet(X)-positive Empedobacter falsenii YWS9-3.</title>
        <authorList>
            <person name="Chen C."/>
            <person name="Lv Y.-L."/>
        </authorList>
    </citation>
    <scope>NUCLEOTIDE SEQUENCE [LARGE SCALE GENOMIC DNA]</scope>
    <source>
        <strain evidence="2 3">YWS9-3_T</strain>
    </source>
</reference>
<organism evidence="2 3">
    <name type="scientific">Empedobacter falsenii</name>
    <dbReference type="NCBI Taxonomy" id="343874"/>
    <lineage>
        <taxon>Bacteria</taxon>
        <taxon>Pseudomonadati</taxon>
        <taxon>Bacteroidota</taxon>
        <taxon>Flavobacteriia</taxon>
        <taxon>Flavobacteriales</taxon>
        <taxon>Weeksellaceae</taxon>
        <taxon>Empedobacter</taxon>
    </lineage>
</organism>
<evidence type="ECO:0000256" key="1">
    <source>
        <dbReference type="SAM" id="SignalP"/>
    </source>
</evidence>
<sequence length="138" mass="16029">MKKLLILYTIIISSICSAQIKEISDSYSNYILATIYRTDYLNYQIYNRSLFLNIFSINDSKGTSTDSFNETDEVLQALIISVSPDGDYYTTSKLYKIDELIFPKIVEINETKYPEFIIKIETGMNNNRIVKEYKINSN</sequence>
<evidence type="ECO:0000313" key="2">
    <source>
        <dbReference type="EMBL" id="WIH98472.1"/>
    </source>
</evidence>
<accession>A0ABY8VBH6</accession>
<dbReference type="EMBL" id="CP106831">
    <property type="protein sequence ID" value="WIH98472.1"/>
    <property type="molecule type" value="Genomic_DNA"/>
</dbReference>
<dbReference type="Proteomes" id="UP001223501">
    <property type="component" value="Chromosome"/>
</dbReference>
<dbReference type="RefSeq" id="WP_225541315.1">
    <property type="nucleotide sequence ID" value="NZ_CP106831.1"/>
</dbReference>